<dbReference type="Pfam" id="PF10945">
    <property type="entry name" value="CBP_BcsR"/>
    <property type="match status" value="1"/>
</dbReference>
<protein>
    <recommendedName>
        <fullName evidence="3">Cellulose biosynthesis protein BcsR</fullName>
    </recommendedName>
</protein>
<sequence>MKNENAYTLVASDGEPQDDISALRDAFSLQAFRYIDIAREERLANIVARWPLLAETAAKQPGRLR</sequence>
<reference evidence="1 2" key="1">
    <citation type="submission" date="2017-02" db="EMBL/GenBank/DDBJ databases">
        <title>Whole genome shotgun sequence of Pantoea agglomerans strain AS1 isolated from a cycad, Zamia floridana in Central Florida, USA.</title>
        <authorList>
            <person name="Lata P."/>
            <person name="Govindarajan S."/>
            <person name="Qi F."/>
            <person name="Li J.-L."/>
            <person name="Maurya S.K."/>
            <person name="Sahoo M.K."/>
        </authorList>
    </citation>
    <scope>NUCLEOTIDE SEQUENCE [LARGE SCALE GENOMIC DNA]</scope>
    <source>
        <strain evidence="1 2">AS1</strain>
    </source>
</reference>
<proteinExistence type="predicted"/>
<name>A0A1V9D6W4_9GAMM</name>
<evidence type="ECO:0008006" key="3">
    <source>
        <dbReference type="Google" id="ProtNLM"/>
    </source>
</evidence>
<gene>
    <name evidence="1" type="ORF">B2J69_23210</name>
</gene>
<dbReference type="OrthoDB" id="6636615at2"/>
<dbReference type="InterPro" id="IPR024487">
    <property type="entry name" value="CBP_BcsR"/>
</dbReference>
<dbReference type="Proteomes" id="UP000192769">
    <property type="component" value="Unassembled WGS sequence"/>
</dbReference>
<dbReference type="RefSeq" id="WP_081142782.1">
    <property type="nucleotide sequence ID" value="NZ_MWUE01000047.1"/>
</dbReference>
<dbReference type="AlphaFoldDB" id="A0A1V9D6W4"/>
<dbReference type="NCBIfam" id="NF040717">
    <property type="entry name" value="BcsR_only"/>
    <property type="match status" value="1"/>
</dbReference>
<evidence type="ECO:0000313" key="2">
    <source>
        <dbReference type="Proteomes" id="UP000192769"/>
    </source>
</evidence>
<comment type="caution">
    <text evidence="1">The sequence shown here is derived from an EMBL/GenBank/DDBJ whole genome shotgun (WGS) entry which is preliminary data.</text>
</comment>
<dbReference type="EMBL" id="MWUE01000047">
    <property type="protein sequence ID" value="OQP29646.1"/>
    <property type="molecule type" value="Genomic_DNA"/>
</dbReference>
<keyword evidence="2" id="KW-1185">Reference proteome</keyword>
<accession>A0A1V9D6W4</accession>
<evidence type="ECO:0000313" key="1">
    <source>
        <dbReference type="EMBL" id="OQP29646.1"/>
    </source>
</evidence>
<organism evidence="1 2">
    <name type="scientific">Pantoea latae</name>
    <dbReference type="NCBI Taxonomy" id="1964541"/>
    <lineage>
        <taxon>Bacteria</taxon>
        <taxon>Pseudomonadati</taxon>
        <taxon>Pseudomonadota</taxon>
        <taxon>Gammaproteobacteria</taxon>
        <taxon>Enterobacterales</taxon>
        <taxon>Erwiniaceae</taxon>
        <taxon>Pantoea</taxon>
    </lineage>
</organism>